<gene>
    <name evidence="1" type="ORF">DTL42_17870</name>
</gene>
<name>A0A368KMV0_9BACT</name>
<protein>
    <submittedName>
        <fullName evidence="1">Uncharacterized protein</fullName>
    </submittedName>
</protein>
<reference evidence="1 2" key="1">
    <citation type="submission" date="2018-07" db="EMBL/GenBank/DDBJ databases">
        <title>Comparative genomes isolates from brazilian mangrove.</title>
        <authorList>
            <person name="De Araujo J.E."/>
            <person name="Taketani R.G."/>
            <person name="Silva M.C.P."/>
            <person name="Lourenco M.V."/>
            <person name="Oliveira V.M."/>
            <person name="Andreote F.D."/>
        </authorList>
    </citation>
    <scope>NUCLEOTIDE SEQUENCE [LARGE SCALE GENOMIC DNA]</scope>
    <source>
        <strain evidence="1 2">HEX PRIS-MGV</strain>
    </source>
</reference>
<evidence type="ECO:0000313" key="1">
    <source>
        <dbReference type="EMBL" id="RCS44179.1"/>
    </source>
</evidence>
<accession>A0A368KMV0</accession>
<sequence length="174" mass="20177">MTSPHGNPIERQLQDQLTGVWQSPDGELIHIKKFENRLLIGFLEFDEKRGQYVAINSEAVLTTNENRTFVFFRIPGESDEFFFFVVSNFTDGIITLRRPDPEVFRQGVKTGTISGKIVDRNLYGNSYQRARLDADEDSFFKFLKEKGLDNCFAKDSEITYRKLEHPQRGSEVRD</sequence>
<dbReference type="RefSeq" id="WP_114370514.1">
    <property type="nucleotide sequence ID" value="NZ_QPEX01000035.1"/>
</dbReference>
<dbReference type="AlphaFoldDB" id="A0A368KMV0"/>
<dbReference type="EMBL" id="QPEX01000035">
    <property type="protein sequence ID" value="RCS44179.1"/>
    <property type="molecule type" value="Genomic_DNA"/>
</dbReference>
<comment type="caution">
    <text evidence="1">The sequence shown here is derived from an EMBL/GenBank/DDBJ whole genome shotgun (WGS) entry which is preliminary data.</text>
</comment>
<evidence type="ECO:0000313" key="2">
    <source>
        <dbReference type="Proteomes" id="UP000253562"/>
    </source>
</evidence>
<proteinExistence type="predicted"/>
<dbReference type="Proteomes" id="UP000253562">
    <property type="component" value="Unassembled WGS sequence"/>
</dbReference>
<organism evidence="1 2">
    <name type="scientific">Bremerella cremea</name>
    <dbReference type="NCBI Taxonomy" id="1031537"/>
    <lineage>
        <taxon>Bacteria</taxon>
        <taxon>Pseudomonadati</taxon>
        <taxon>Planctomycetota</taxon>
        <taxon>Planctomycetia</taxon>
        <taxon>Pirellulales</taxon>
        <taxon>Pirellulaceae</taxon>
        <taxon>Bremerella</taxon>
    </lineage>
</organism>